<dbReference type="InterPro" id="IPR002508">
    <property type="entry name" value="MurNAc-LAA_cat"/>
</dbReference>
<feature type="signal peptide" evidence="5">
    <location>
        <begin position="1"/>
        <end position="26"/>
    </location>
</feature>
<sequence>MRRGVAFCRVLCAVSVLLLAPGSALGQAQPPVQSAAHDASQSSGPPAGALAQPAAALHVSARPDGSAGAGQGGARAIDARLAGDQQRTRLIIDLSRSVEFRAFTLANPYRVILDLPDVTFTFETRKALTRRGLVAAYRYGTFAPGKSRMVLDVAEPVAIDKAFILDPVDDQPARLVLDLVKTDAASFASTVATAAEARGAPSAIAGHDATLTETPGDPRAVIVLDPGHGGIDSGTTGASTFAEKNIVLEVAFALKAKLEQSGRYRVVMTRSSDTFVALGERVRIARNNRAALFVSIHADALASTDGQARGASVYTLSDTASDSEAARLAESENKADLIAGVDLSEESDEVAGILFDLAHRETKNFSALFARTLVGAMKNAGKVHKSPLKSAGFRVLKAHDVPSVLVELGYMSSREDLKLMTSDAWRGKVAGAMTDAIDDFFATRAAGVGVTGSIVQAPAGK</sequence>
<comment type="caution">
    <text evidence="7">The sequence shown here is derived from an EMBL/GenBank/DDBJ whole genome shotgun (WGS) entry which is preliminary data.</text>
</comment>
<gene>
    <name evidence="7" type="ORF">EDC64_101633</name>
</gene>
<organism evidence="7 8">
    <name type="scientific">Aquabacter spiritensis</name>
    <dbReference type="NCBI Taxonomy" id="933073"/>
    <lineage>
        <taxon>Bacteria</taxon>
        <taxon>Pseudomonadati</taxon>
        <taxon>Pseudomonadota</taxon>
        <taxon>Alphaproteobacteria</taxon>
        <taxon>Hyphomicrobiales</taxon>
        <taxon>Xanthobacteraceae</taxon>
        <taxon>Aquabacter</taxon>
    </lineage>
</organism>
<dbReference type="GO" id="GO:0008745">
    <property type="term" value="F:N-acetylmuramoyl-L-alanine amidase activity"/>
    <property type="evidence" value="ECO:0007669"/>
    <property type="project" value="UniProtKB-EC"/>
</dbReference>
<evidence type="ECO:0000313" key="7">
    <source>
        <dbReference type="EMBL" id="TCT08113.1"/>
    </source>
</evidence>
<dbReference type="AlphaFoldDB" id="A0A4R3M688"/>
<reference evidence="7 8" key="1">
    <citation type="submission" date="2019-03" db="EMBL/GenBank/DDBJ databases">
        <title>Genomic Encyclopedia of Type Strains, Phase IV (KMG-IV): sequencing the most valuable type-strain genomes for metagenomic binning, comparative biology and taxonomic classification.</title>
        <authorList>
            <person name="Goeker M."/>
        </authorList>
    </citation>
    <scope>NUCLEOTIDE SEQUENCE [LARGE SCALE GENOMIC DNA]</scope>
    <source>
        <strain evidence="7 8">DSM 9035</strain>
    </source>
</reference>
<protein>
    <recommendedName>
        <fullName evidence="2">N-acetylmuramoyl-L-alanine amidase</fullName>
        <ecNumber evidence="2">3.5.1.28</ecNumber>
    </recommendedName>
</protein>
<dbReference type="EC" id="3.5.1.28" evidence="2"/>
<comment type="catalytic activity">
    <reaction evidence="1">
        <text>Hydrolyzes the link between N-acetylmuramoyl residues and L-amino acid residues in certain cell-wall glycopeptides.</text>
        <dbReference type="EC" id="3.5.1.28"/>
    </reaction>
</comment>
<dbReference type="Pfam" id="PF01520">
    <property type="entry name" value="Amidase_3"/>
    <property type="match status" value="1"/>
</dbReference>
<accession>A0A4R3M688</accession>
<dbReference type="Gene3D" id="3.40.630.40">
    <property type="entry name" value="Zn-dependent exopeptidases"/>
    <property type="match status" value="1"/>
</dbReference>
<evidence type="ECO:0000259" key="6">
    <source>
        <dbReference type="SMART" id="SM00646"/>
    </source>
</evidence>
<evidence type="ECO:0000256" key="4">
    <source>
        <dbReference type="SAM" id="MobiDB-lite"/>
    </source>
</evidence>
<dbReference type="RefSeq" id="WP_245504504.1">
    <property type="nucleotide sequence ID" value="NZ_SMAI01000001.1"/>
</dbReference>
<dbReference type="InterPro" id="IPR021731">
    <property type="entry name" value="AMIN_dom"/>
</dbReference>
<feature type="compositionally biased region" description="Low complexity" evidence="4">
    <location>
        <begin position="44"/>
        <end position="55"/>
    </location>
</feature>
<keyword evidence="5" id="KW-0732">Signal</keyword>
<keyword evidence="8" id="KW-1185">Reference proteome</keyword>
<name>A0A4R3M688_9HYPH</name>
<dbReference type="GO" id="GO:0009253">
    <property type="term" value="P:peptidoglycan catabolic process"/>
    <property type="evidence" value="ECO:0007669"/>
    <property type="project" value="InterPro"/>
</dbReference>
<dbReference type="PANTHER" id="PTHR30404:SF0">
    <property type="entry name" value="N-ACETYLMURAMOYL-L-ALANINE AMIDASE AMIC"/>
    <property type="match status" value="1"/>
</dbReference>
<dbReference type="EMBL" id="SMAI01000001">
    <property type="protein sequence ID" value="TCT08113.1"/>
    <property type="molecule type" value="Genomic_DNA"/>
</dbReference>
<proteinExistence type="predicted"/>
<evidence type="ECO:0000256" key="3">
    <source>
        <dbReference type="ARBA" id="ARBA00022801"/>
    </source>
</evidence>
<dbReference type="Pfam" id="PF11741">
    <property type="entry name" value="AMIN"/>
    <property type="match status" value="1"/>
</dbReference>
<dbReference type="PANTHER" id="PTHR30404">
    <property type="entry name" value="N-ACETYLMURAMOYL-L-ALANINE AMIDASE"/>
    <property type="match status" value="1"/>
</dbReference>
<evidence type="ECO:0000256" key="1">
    <source>
        <dbReference type="ARBA" id="ARBA00001561"/>
    </source>
</evidence>
<evidence type="ECO:0000313" key="8">
    <source>
        <dbReference type="Proteomes" id="UP000294664"/>
    </source>
</evidence>
<dbReference type="Proteomes" id="UP000294664">
    <property type="component" value="Unassembled WGS sequence"/>
</dbReference>
<evidence type="ECO:0000256" key="2">
    <source>
        <dbReference type="ARBA" id="ARBA00011901"/>
    </source>
</evidence>
<dbReference type="GO" id="GO:0030288">
    <property type="term" value="C:outer membrane-bounded periplasmic space"/>
    <property type="evidence" value="ECO:0007669"/>
    <property type="project" value="TreeGrafter"/>
</dbReference>
<feature type="region of interest" description="Disordered" evidence="4">
    <location>
        <begin position="29"/>
        <end position="55"/>
    </location>
</feature>
<evidence type="ECO:0000256" key="5">
    <source>
        <dbReference type="SAM" id="SignalP"/>
    </source>
</evidence>
<feature type="domain" description="MurNAc-LAA" evidence="6">
    <location>
        <begin position="282"/>
        <end position="438"/>
    </location>
</feature>
<keyword evidence="3" id="KW-0378">Hydrolase</keyword>
<dbReference type="InterPro" id="IPR050695">
    <property type="entry name" value="N-acetylmuramoyl_amidase_3"/>
</dbReference>
<dbReference type="SUPFAM" id="SSF53187">
    <property type="entry name" value="Zn-dependent exopeptidases"/>
    <property type="match status" value="1"/>
</dbReference>
<dbReference type="Gene3D" id="2.60.40.3500">
    <property type="match status" value="1"/>
</dbReference>
<dbReference type="SMART" id="SM00646">
    <property type="entry name" value="Ami_3"/>
    <property type="match status" value="1"/>
</dbReference>
<feature type="chain" id="PRO_5020628254" description="N-acetylmuramoyl-L-alanine amidase" evidence="5">
    <location>
        <begin position="27"/>
        <end position="461"/>
    </location>
</feature>
<dbReference type="CDD" id="cd02696">
    <property type="entry name" value="MurNAc-LAA"/>
    <property type="match status" value="1"/>
</dbReference>